<evidence type="ECO:0000259" key="2">
    <source>
        <dbReference type="Pfam" id="PF13392"/>
    </source>
</evidence>
<dbReference type="InterPro" id="IPR003615">
    <property type="entry name" value="HNH_nuc"/>
</dbReference>
<protein>
    <submittedName>
        <fullName evidence="3">HNH endonuclease</fullName>
    </submittedName>
</protein>
<keyword evidence="3" id="KW-0378">Hydrolase</keyword>
<dbReference type="InterPro" id="IPR010902">
    <property type="entry name" value="NUMOD4"/>
</dbReference>
<gene>
    <name evidence="3" type="ORF">SAMN05216222_4897</name>
</gene>
<name>A0A1H2B3E9_9PSED</name>
<dbReference type="InterPro" id="IPR044925">
    <property type="entry name" value="His-Me_finger_sf"/>
</dbReference>
<feature type="domain" description="HNH nuclease" evidence="2">
    <location>
        <begin position="67"/>
        <end position="109"/>
    </location>
</feature>
<dbReference type="EMBL" id="LT629762">
    <property type="protein sequence ID" value="SDT52775.1"/>
    <property type="molecule type" value="Genomic_DNA"/>
</dbReference>
<dbReference type="Pfam" id="PF07463">
    <property type="entry name" value="NUMOD4"/>
    <property type="match status" value="1"/>
</dbReference>
<evidence type="ECO:0000313" key="3">
    <source>
        <dbReference type="EMBL" id="SDT52775.1"/>
    </source>
</evidence>
<dbReference type="Proteomes" id="UP000198481">
    <property type="component" value="Chromosome I"/>
</dbReference>
<dbReference type="Pfam" id="PF13392">
    <property type="entry name" value="HNH_3"/>
    <property type="match status" value="1"/>
</dbReference>
<proteinExistence type="predicted"/>
<reference evidence="4" key="1">
    <citation type="submission" date="2016-10" db="EMBL/GenBank/DDBJ databases">
        <authorList>
            <person name="Varghese N."/>
            <person name="Submissions S."/>
        </authorList>
    </citation>
    <scope>NUCLEOTIDE SEQUENCE [LARGE SCALE GENOMIC DNA]</scope>
    <source>
        <strain evidence="4">LMG 26867</strain>
    </source>
</reference>
<keyword evidence="3" id="KW-0540">Nuclease</keyword>
<dbReference type="SUPFAM" id="SSF54060">
    <property type="entry name" value="His-Me finger endonucleases"/>
    <property type="match status" value="1"/>
</dbReference>
<dbReference type="GO" id="GO:0004519">
    <property type="term" value="F:endonuclease activity"/>
    <property type="evidence" value="ECO:0007669"/>
    <property type="project" value="UniProtKB-KW"/>
</dbReference>
<evidence type="ECO:0000259" key="1">
    <source>
        <dbReference type="Pfam" id="PF07463"/>
    </source>
</evidence>
<dbReference type="Gene3D" id="3.90.75.20">
    <property type="match status" value="1"/>
</dbReference>
<accession>A0A1H2B3E9</accession>
<sequence length="193" mass="21344">MQEIWKPIAGFGGYEVSNLGRIRSLDRICTGPSGRQRRRSGGLMKQTETFGYLQLTLMNEQGKTVAKAHRVVAAAFCLKPDGCDVVNHLNGLKSDNRADNLEWTTVQGNTSHSYTTGLQTGRKGLSHHNVRLAEEDVLQIVRRLAGGESQCSIATDYQVGQAQISLINLGKRWDHLDFSEYGAPPYGRTRARA</sequence>
<organism evidence="3 4">
    <name type="scientific">Pseudomonas prosekii</name>
    <dbReference type="NCBI Taxonomy" id="1148509"/>
    <lineage>
        <taxon>Bacteria</taxon>
        <taxon>Pseudomonadati</taxon>
        <taxon>Pseudomonadota</taxon>
        <taxon>Gammaproteobacteria</taxon>
        <taxon>Pseudomonadales</taxon>
        <taxon>Pseudomonadaceae</taxon>
        <taxon>Pseudomonas</taxon>
    </lineage>
</organism>
<feature type="domain" description="NUMOD4" evidence="1">
    <location>
        <begin position="3"/>
        <end position="57"/>
    </location>
</feature>
<evidence type="ECO:0000313" key="4">
    <source>
        <dbReference type="Proteomes" id="UP000198481"/>
    </source>
</evidence>
<dbReference type="GO" id="GO:0016788">
    <property type="term" value="F:hydrolase activity, acting on ester bonds"/>
    <property type="evidence" value="ECO:0007669"/>
    <property type="project" value="InterPro"/>
</dbReference>
<dbReference type="RefSeq" id="WP_167370447.1">
    <property type="nucleotide sequence ID" value="NZ_LT629762.1"/>
</dbReference>
<dbReference type="AlphaFoldDB" id="A0A1H2B3E9"/>
<keyword evidence="3" id="KW-0255">Endonuclease</keyword>